<dbReference type="InterPro" id="IPR034466">
    <property type="entry name" value="Methyltransferase_Class_B"/>
</dbReference>
<dbReference type="AlphaFoldDB" id="A0A382D9H3"/>
<dbReference type="InterPro" id="IPR007197">
    <property type="entry name" value="rSAM"/>
</dbReference>
<dbReference type="InterPro" id="IPR006638">
    <property type="entry name" value="Elp3/MiaA/NifB-like_rSAM"/>
</dbReference>
<reference evidence="8" key="1">
    <citation type="submission" date="2018-05" db="EMBL/GenBank/DDBJ databases">
        <authorList>
            <person name="Lanie J.A."/>
            <person name="Ng W.-L."/>
            <person name="Kazmierczak K.M."/>
            <person name="Andrzejewski T.M."/>
            <person name="Davidsen T.M."/>
            <person name="Wayne K.J."/>
            <person name="Tettelin H."/>
            <person name="Glass J.I."/>
            <person name="Rusch D."/>
            <person name="Podicherti R."/>
            <person name="Tsui H.-C.T."/>
            <person name="Winkler M.E."/>
        </authorList>
    </citation>
    <scope>NUCLEOTIDE SEQUENCE</scope>
</reference>
<dbReference type="EMBL" id="UINC01037996">
    <property type="protein sequence ID" value="SVB34331.1"/>
    <property type="molecule type" value="Genomic_DNA"/>
</dbReference>
<dbReference type="SUPFAM" id="SSF102114">
    <property type="entry name" value="Radical SAM enzymes"/>
    <property type="match status" value="1"/>
</dbReference>
<name>A0A382D9H3_9ZZZZ</name>
<evidence type="ECO:0000256" key="5">
    <source>
        <dbReference type="ARBA" id="ARBA00023014"/>
    </source>
</evidence>
<keyword evidence="3" id="KW-0479">Metal-binding</keyword>
<dbReference type="Pfam" id="PF02310">
    <property type="entry name" value="B12-binding"/>
    <property type="match status" value="1"/>
</dbReference>
<dbReference type="Gene3D" id="3.40.50.280">
    <property type="entry name" value="Cobalamin-binding domain"/>
    <property type="match status" value="1"/>
</dbReference>
<evidence type="ECO:0000256" key="1">
    <source>
        <dbReference type="ARBA" id="ARBA00001966"/>
    </source>
</evidence>
<dbReference type="GO" id="GO:0046872">
    <property type="term" value="F:metal ion binding"/>
    <property type="evidence" value="ECO:0007669"/>
    <property type="project" value="UniProtKB-KW"/>
</dbReference>
<dbReference type="InterPro" id="IPR023404">
    <property type="entry name" value="rSAM_horseshoe"/>
</dbReference>
<keyword evidence="2" id="KW-0949">S-adenosyl-L-methionine</keyword>
<keyword evidence="4" id="KW-0408">Iron</keyword>
<comment type="cofactor">
    <cofactor evidence="1">
        <name>[4Fe-4S] cluster</name>
        <dbReference type="ChEBI" id="CHEBI:49883"/>
    </cofactor>
</comment>
<keyword evidence="5" id="KW-0411">Iron-sulfur</keyword>
<evidence type="ECO:0000256" key="3">
    <source>
        <dbReference type="ARBA" id="ARBA00022723"/>
    </source>
</evidence>
<dbReference type="GO" id="GO:0031419">
    <property type="term" value="F:cobalamin binding"/>
    <property type="evidence" value="ECO:0007669"/>
    <property type="project" value="InterPro"/>
</dbReference>
<evidence type="ECO:0000313" key="8">
    <source>
        <dbReference type="EMBL" id="SVB34331.1"/>
    </source>
</evidence>
<gene>
    <name evidence="8" type="ORF">METZ01_LOCUS187185</name>
</gene>
<dbReference type="Pfam" id="PF04055">
    <property type="entry name" value="Radical_SAM"/>
    <property type="match status" value="1"/>
</dbReference>
<proteinExistence type="predicted"/>
<evidence type="ECO:0000259" key="6">
    <source>
        <dbReference type="PROSITE" id="PS51332"/>
    </source>
</evidence>
<dbReference type="PANTHER" id="PTHR43409">
    <property type="entry name" value="ANAEROBIC MAGNESIUM-PROTOPORPHYRIN IX MONOMETHYL ESTER CYCLASE-RELATED"/>
    <property type="match status" value="1"/>
</dbReference>
<feature type="domain" description="B12-binding" evidence="6">
    <location>
        <begin position="2"/>
        <end position="169"/>
    </location>
</feature>
<protein>
    <submittedName>
        <fullName evidence="8">Uncharacterized protein</fullName>
    </submittedName>
</protein>
<dbReference type="SFLD" id="SFLDS00029">
    <property type="entry name" value="Radical_SAM"/>
    <property type="match status" value="1"/>
</dbReference>
<sequence>MKVLFLYPNHKGNYMLPPAIGILSACLKRAGHTVGLFDTTQYASFDLDHRPAVDVDKSKADRLMAKPFEETEVLKEIDGDIYEDFEKKVNAFKPDLIALSATEDLWLPGIALLKHIEDKDILTLAGGVFPTFAPDLAISYPEIDIICKGEGEIAIVELCSRLAEGKSYDDVPNLWIKKDGGKIIENPLTMVDMDDNPLIDVSIFDEARYYRPMASKVYRMFPVEIFRGCPYTCRYCNSPWQAALYKKEANSRFLRRKSFEKIEEELYFYKDEMQAEYLYFWSDTFFSWKRDDFYKFCDIYEGIKLPFWIQTRPETVKYDLFTRLKEIGCHRISFGVEHGNHEFRKKVLGRNVTNEQIIEGLNTVYEVGIPFSVNNVIGFPGETYELAFETIELNREIPADDRNAYPFTPFHGIPLRDECDKLGYTTYGDIVESLVGSGSILDMPQFPKERVKSLCKTFNLYVSFPKSRWPEIAMAEKNTPEGQKIFEGLREEFNEKYLYKDAYDNMLNDVHYELPVGMGKMS</sequence>
<dbReference type="InterPro" id="IPR051198">
    <property type="entry name" value="BchE-like"/>
</dbReference>
<dbReference type="Gene3D" id="3.80.30.20">
    <property type="entry name" value="tm_1862 like domain"/>
    <property type="match status" value="1"/>
</dbReference>
<organism evidence="8">
    <name type="scientific">marine metagenome</name>
    <dbReference type="NCBI Taxonomy" id="408172"/>
    <lineage>
        <taxon>unclassified sequences</taxon>
        <taxon>metagenomes</taxon>
        <taxon>ecological metagenomes</taxon>
    </lineage>
</organism>
<dbReference type="PROSITE" id="PS51918">
    <property type="entry name" value="RADICAL_SAM"/>
    <property type="match status" value="1"/>
</dbReference>
<dbReference type="PROSITE" id="PS51257">
    <property type="entry name" value="PROKAR_LIPOPROTEIN"/>
    <property type="match status" value="1"/>
</dbReference>
<dbReference type="SFLD" id="SFLDG01123">
    <property type="entry name" value="methyltransferase_(Class_B)"/>
    <property type="match status" value="1"/>
</dbReference>
<evidence type="ECO:0000259" key="7">
    <source>
        <dbReference type="PROSITE" id="PS51918"/>
    </source>
</evidence>
<dbReference type="GO" id="GO:0051539">
    <property type="term" value="F:4 iron, 4 sulfur cluster binding"/>
    <property type="evidence" value="ECO:0007669"/>
    <property type="project" value="UniProtKB-KW"/>
</dbReference>
<dbReference type="SMART" id="SM00729">
    <property type="entry name" value="Elp3"/>
    <property type="match status" value="1"/>
</dbReference>
<dbReference type="CDD" id="cd01335">
    <property type="entry name" value="Radical_SAM"/>
    <property type="match status" value="1"/>
</dbReference>
<dbReference type="SFLD" id="SFLDG01082">
    <property type="entry name" value="B12-binding_domain_containing"/>
    <property type="match status" value="1"/>
</dbReference>
<accession>A0A382D9H3</accession>
<evidence type="ECO:0000256" key="4">
    <source>
        <dbReference type="ARBA" id="ARBA00023004"/>
    </source>
</evidence>
<evidence type="ECO:0000256" key="2">
    <source>
        <dbReference type="ARBA" id="ARBA00022691"/>
    </source>
</evidence>
<dbReference type="InterPro" id="IPR006158">
    <property type="entry name" value="Cobalamin-bd"/>
</dbReference>
<feature type="domain" description="Radical SAM core" evidence="7">
    <location>
        <begin position="215"/>
        <end position="453"/>
    </location>
</feature>
<dbReference type="PROSITE" id="PS51332">
    <property type="entry name" value="B12_BINDING"/>
    <property type="match status" value="1"/>
</dbReference>
<dbReference type="InterPro" id="IPR058240">
    <property type="entry name" value="rSAM_sf"/>
</dbReference>
<dbReference type="GO" id="GO:0003824">
    <property type="term" value="F:catalytic activity"/>
    <property type="evidence" value="ECO:0007669"/>
    <property type="project" value="InterPro"/>
</dbReference>